<dbReference type="EMBL" id="MLTE01000014">
    <property type="protein sequence ID" value="OHJ49903.1"/>
    <property type="molecule type" value="Genomic_DNA"/>
</dbReference>
<dbReference type="EMBL" id="RSUV01000033">
    <property type="protein sequence ID" value="MIV46957.1"/>
    <property type="molecule type" value="Genomic_DNA"/>
</dbReference>
<comment type="caution">
    <text evidence="3">The sequence shown here is derived from an EMBL/GenBank/DDBJ whole genome shotgun (WGS) entry which is preliminary data.</text>
</comment>
<dbReference type="Proteomes" id="UP000839530">
    <property type="component" value="Unassembled WGS sequence"/>
</dbReference>
<dbReference type="AlphaFoldDB" id="A0A3F3IUG9"/>
<evidence type="ECO:0000313" key="2">
    <source>
        <dbReference type="EMBL" id="MIV46957.1"/>
    </source>
</evidence>
<sequence>MRKNTEMHKEVKRNRFLQSIDSKTAMTFSSVAKFELMKSEAKALLKDLPVENGYTFIPNSFLERLLKQEFSVDQFSEILKVFREGR</sequence>
<reference evidence="2" key="2">
    <citation type="submission" date="2018-07" db="EMBL/GenBank/DDBJ databases">
        <authorList>
            <consortium name="GenomeTrakr network: Whole genome sequencing for foodborne pathogen traceback"/>
        </authorList>
    </citation>
    <scope>NUCLEOTIDE SEQUENCE [LARGE SCALE GENOMIC DNA]</scope>
    <source>
        <strain evidence="2">CFSAN048114</strain>
        <strain evidence="1">FLUFL-367</strain>
    </source>
</reference>
<dbReference type="EMBL" id="AAACVH010000100">
    <property type="protein sequence ID" value="EAA8668626.1"/>
    <property type="molecule type" value="Genomic_DNA"/>
</dbReference>
<accession>A0A3F3IUG9</accession>
<dbReference type="Proteomes" id="UP000839834">
    <property type="component" value="Unassembled WGS sequence"/>
</dbReference>
<protein>
    <submittedName>
        <fullName evidence="3">Uncharacterized protein</fullName>
    </submittedName>
</protein>
<evidence type="ECO:0000313" key="1">
    <source>
        <dbReference type="EMBL" id="EAA8668626.1"/>
    </source>
</evidence>
<dbReference type="RefSeq" id="WP_023167632.1">
    <property type="nucleotide sequence ID" value="NZ_CAIZCZ010000131.1"/>
</dbReference>
<proteinExistence type="predicted"/>
<dbReference type="Proteomes" id="UP000866740">
    <property type="component" value="Unassembled WGS sequence"/>
</dbReference>
<reference evidence="3" key="1">
    <citation type="submission" date="2016-09" db="EMBL/GenBank/DDBJ databases">
        <title>Whole genome sequencing of Salmonella enterica.</title>
        <authorList>
            <person name="Bell R."/>
        </authorList>
    </citation>
    <scope>NUCLEOTIDE SEQUENCE [LARGE SCALE GENOMIC DNA]</scope>
    <source>
        <strain evidence="3">CFSAN044929</strain>
    </source>
</reference>
<evidence type="ECO:0000313" key="3">
    <source>
        <dbReference type="EMBL" id="OHJ49903.1"/>
    </source>
</evidence>
<gene>
    <name evidence="2" type="ORF">A7E06_26645</name>
    <name evidence="3" type="ORF">A7S51_18985</name>
    <name evidence="1" type="ORF">NL99_27805</name>
</gene>
<name>A0A3F3IUG9_SALER</name>
<organism evidence="3">
    <name type="scientific">Salmonella enterica</name>
    <name type="common">Salmonella choleraesuis</name>
    <dbReference type="NCBI Taxonomy" id="28901"/>
    <lineage>
        <taxon>Bacteria</taxon>
        <taxon>Pseudomonadati</taxon>
        <taxon>Pseudomonadota</taxon>
        <taxon>Gammaproteobacteria</taxon>
        <taxon>Enterobacterales</taxon>
        <taxon>Enterobacteriaceae</taxon>
        <taxon>Salmonella</taxon>
    </lineage>
</organism>